<dbReference type="AlphaFoldDB" id="A0AAP0HPA4"/>
<protein>
    <submittedName>
        <fullName evidence="1">Uncharacterized protein</fullName>
    </submittedName>
</protein>
<dbReference type="EMBL" id="JBBNAE010000009">
    <property type="protein sequence ID" value="KAK9096283.1"/>
    <property type="molecule type" value="Genomic_DNA"/>
</dbReference>
<keyword evidence="2" id="KW-1185">Reference proteome</keyword>
<evidence type="ECO:0000313" key="2">
    <source>
        <dbReference type="Proteomes" id="UP001417504"/>
    </source>
</evidence>
<evidence type="ECO:0000313" key="1">
    <source>
        <dbReference type="EMBL" id="KAK9096283.1"/>
    </source>
</evidence>
<accession>A0AAP0HPA4</accession>
<reference evidence="1 2" key="1">
    <citation type="submission" date="2024-01" db="EMBL/GenBank/DDBJ databases">
        <title>Genome assemblies of Stephania.</title>
        <authorList>
            <person name="Yang L."/>
        </authorList>
    </citation>
    <scope>NUCLEOTIDE SEQUENCE [LARGE SCALE GENOMIC DNA]</scope>
    <source>
        <strain evidence="1">QJT</strain>
        <tissue evidence="1">Leaf</tissue>
    </source>
</reference>
<comment type="caution">
    <text evidence="1">The sequence shown here is derived from an EMBL/GenBank/DDBJ whole genome shotgun (WGS) entry which is preliminary data.</text>
</comment>
<gene>
    <name evidence="1" type="ORF">Sjap_021780</name>
</gene>
<name>A0AAP0HPA4_9MAGN</name>
<proteinExistence type="predicted"/>
<organism evidence="1 2">
    <name type="scientific">Stephania japonica</name>
    <dbReference type="NCBI Taxonomy" id="461633"/>
    <lineage>
        <taxon>Eukaryota</taxon>
        <taxon>Viridiplantae</taxon>
        <taxon>Streptophyta</taxon>
        <taxon>Embryophyta</taxon>
        <taxon>Tracheophyta</taxon>
        <taxon>Spermatophyta</taxon>
        <taxon>Magnoliopsida</taxon>
        <taxon>Ranunculales</taxon>
        <taxon>Menispermaceae</taxon>
        <taxon>Menispermoideae</taxon>
        <taxon>Cissampelideae</taxon>
        <taxon>Stephania</taxon>
    </lineage>
</organism>
<sequence length="79" mass="8409">MIRIAVKVDIYGVDAIRDSALTATYASARSIDNAFNISTVGNAASLEVLLPTYIPQNCLYVTANSYELVADVGDLVAIL</sequence>
<dbReference type="Proteomes" id="UP001417504">
    <property type="component" value="Unassembled WGS sequence"/>
</dbReference>